<sequence>MEKANAACDEHRNLQPAGFRMTIGDPNGDEITGDEYQAFLERITVEDVLEATFGYWSEDDCEKVDNLRTYIGRWCVDS</sequence>
<dbReference type="Proteomes" id="UP000886879">
    <property type="component" value="Unassembled WGS sequence"/>
</dbReference>
<comment type="caution">
    <text evidence="1">The sequence shown here is derived from an EMBL/GenBank/DDBJ whole genome shotgun (WGS) entry which is preliminary data.</text>
</comment>
<reference evidence="1" key="2">
    <citation type="journal article" date="2021" name="PeerJ">
        <title>Extensive microbial diversity within the chicken gut microbiome revealed by metagenomics and culture.</title>
        <authorList>
            <person name="Gilroy R."/>
            <person name="Ravi A."/>
            <person name="Getino M."/>
            <person name="Pursley I."/>
            <person name="Horton D.L."/>
            <person name="Alikhan N.F."/>
            <person name="Baker D."/>
            <person name="Gharbi K."/>
            <person name="Hall N."/>
            <person name="Watson M."/>
            <person name="Adriaenssens E.M."/>
            <person name="Foster-Nyarko E."/>
            <person name="Jarju S."/>
            <person name="Secka A."/>
            <person name="Antonio M."/>
            <person name="Oren A."/>
            <person name="Chaudhuri R.R."/>
            <person name="La Ragione R."/>
            <person name="Hildebrand F."/>
            <person name="Pallen M.J."/>
        </authorList>
    </citation>
    <scope>NUCLEOTIDE SEQUENCE</scope>
    <source>
        <strain evidence="1">ChiGjej2B2-12916</strain>
    </source>
</reference>
<evidence type="ECO:0000313" key="1">
    <source>
        <dbReference type="EMBL" id="HIQ61523.1"/>
    </source>
</evidence>
<gene>
    <name evidence="1" type="ORF">IAD31_08045</name>
</gene>
<accession>A0A9D0YTB4</accession>
<organism evidence="1 2">
    <name type="scientific">Candidatus Enterenecus faecium</name>
    <dbReference type="NCBI Taxonomy" id="2840780"/>
    <lineage>
        <taxon>Bacteria</taxon>
        <taxon>Bacillati</taxon>
        <taxon>Bacillota</taxon>
        <taxon>Clostridia</taxon>
        <taxon>Eubacteriales</taxon>
        <taxon>Candidatus Enterenecus</taxon>
    </lineage>
</organism>
<dbReference type="EMBL" id="DVFO01000087">
    <property type="protein sequence ID" value="HIQ61523.1"/>
    <property type="molecule type" value="Genomic_DNA"/>
</dbReference>
<evidence type="ECO:0000313" key="2">
    <source>
        <dbReference type="Proteomes" id="UP000886879"/>
    </source>
</evidence>
<protein>
    <submittedName>
        <fullName evidence="1">Uncharacterized protein</fullName>
    </submittedName>
</protein>
<proteinExistence type="predicted"/>
<dbReference type="AlphaFoldDB" id="A0A9D0YTB4"/>
<name>A0A9D0YTB4_9FIRM</name>
<reference evidence="1" key="1">
    <citation type="submission" date="2020-10" db="EMBL/GenBank/DDBJ databases">
        <authorList>
            <person name="Gilroy R."/>
        </authorList>
    </citation>
    <scope>NUCLEOTIDE SEQUENCE</scope>
    <source>
        <strain evidence="1">ChiGjej2B2-12916</strain>
    </source>
</reference>